<evidence type="ECO:0000256" key="4">
    <source>
        <dbReference type="ARBA" id="ARBA00022989"/>
    </source>
</evidence>
<evidence type="ECO:0000313" key="8">
    <source>
        <dbReference type="EMBL" id="ORY45912.1"/>
    </source>
</evidence>
<feature type="transmembrane region" description="Helical" evidence="6">
    <location>
        <begin position="435"/>
        <end position="456"/>
    </location>
</feature>
<dbReference type="PANTHER" id="PTHR42996:SF1">
    <property type="entry name" value="PHOSPHATE-BINDING PROTEIN PSTS"/>
    <property type="match status" value="1"/>
</dbReference>
<feature type="transmembrane region" description="Helical" evidence="6">
    <location>
        <begin position="401"/>
        <end position="423"/>
    </location>
</feature>
<name>A0A1Y2CFV6_9FUNG</name>
<dbReference type="Gene3D" id="3.40.190.10">
    <property type="entry name" value="Periplasmic binding protein-like II"/>
    <property type="match status" value="2"/>
</dbReference>
<evidence type="ECO:0000313" key="9">
    <source>
        <dbReference type="Proteomes" id="UP000193642"/>
    </source>
</evidence>
<dbReference type="PROSITE" id="PS50259">
    <property type="entry name" value="G_PROTEIN_RECEP_F3_4"/>
    <property type="match status" value="1"/>
</dbReference>
<accession>A0A1Y2CFV6</accession>
<dbReference type="Pfam" id="PF00003">
    <property type="entry name" value="7tm_3"/>
    <property type="match status" value="1"/>
</dbReference>
<protein>
    <submittedName>
        <fullName evidence="8">Periplasmic binding protein-like II</fullName>
    </submittedName>
</protein>
<dbReference type="OrthoDB" id="2155766at2759"/>
<evidence type="ECO:0000256" key="2">
    <source>
        <dbReference type="ARBA" id="ARBA00008725"/>
    </source>
</evidence>
<evidence type="ECO:0000256" key="3">
    <source>
        <dbReference type="ARBA" id="ARBA00022692"/>
    </source>
</evidence>
<evidence type="ECO:0000256" key="6">
    <source>
        <dbReference type="SAM" id="Phobius"/>
    </source>
</evidence>
<sequence length="824" mass="91291">MSFVTMHAGGASFPAPAYSAALANFSLLYHPINTFSYNTSDSLGGQQGVYSGALQWAGSDVEIAPSYLSASQALVALPAIGGGLVIPFNVPNLKRLRLSRKVLPRVFDGTIQYWNHPLLTDENPTLRSVNKPITIIKRGATSGGTILLGKALKLMDISTGFPNSPFLQPVFTIGPNNSITVKTSGEASTMVAYYPYSISYYNDVDSALYNQTIATLQHQNGDFVDWSQASILKAINSINQNEIDSLNVYSQSAMVLDSPIAGTYPLTVISNFVINPSKISNDYTTTIITLRFLWWFLMNPAFASQNRFTPLYNTSLGFKTMQFLSTVEYPGLGPLFGRSICDTKLNDAWNPRNPCVNGYCAEQLPFQESTAMCICDFGFENVFNSDCSEPTRLFRPDWPTYVQFALLLPGVSVIIITAIKLFLNRDQDEIKNIAPNCCYFILLGCLCGQLSILLQATSVSRSTCTMNIVFPSIAFGAIFGMLFLKSARIYVVFRYRRMARSQYLKDVFLILVAGSFALFDGILGAVLAIAVDISPVFTILSDNSSHQYVCYASFSTDFSIAVSVIFVALNCLLMAACLIMSYLSRNTIKRFNESKSINAAIYLSFLFMILGIAIVLGIPSNTTSTQILHRLTIVFVMWFICTGTPLILFQEPLHHVCQAPQASNITDKVSLKIGRSQSFLDKIGQVASLPPQSATGWEEFLPDEQEMIAAQLFYVGLKRGRLSLWSSATLMVIENMSSMFILTDSFHLYFQLRKSKIKIPPLAIEEPEGSMTTRFTPSRLEMTLGTDSFLFEFRTKEKMEKFMTLHNMAFVERDVDGGFKVGGL</sequence>
<dbReference type="InterPro" id="IPR050962">
    <property type="entry name" value="Phosphate-bind_PstS"/>
</dbReference>
<feature type="domain" description="G-protein coupled receptors family 3 profile" evidence="7">
    <location>
        <begin position="399"/>
        <end position="615"/>
    </location>
</feature>
<evidence type="ECO:0000256" key="1">
    <source>
        <dbReference type="ARBA" id="ARBA00004141"/>
    </source>
</evidence>
<keyword evidence="5 6" id="KW-0472">Membrane</keyword>
<evidence type="ECO:0000259" key="7">
    <source>
        <dbReference type="PROSITE" id="PS50259"/>
    </source>
</evidence>
<proteinExistence type="inferred from homology"/>
<dbReference type="STRING" id="329046.A0A1Y2CFV6"/>
<dbReference type="GO" id="GO:0016020">
    <property type="term" value="C:membrane"/>
    <property type="evidence" value="ECO:0007669"/>
    <property type="project" value="UniProtKB-SubCell"/>
</dbReference>
<comment type="subcellular location">
    <subcellularLocation>
        <location evidence="1">Membrane</location>
        <topology evidence="1">Multi-pass membrane protein</topology>
    </subcellularLocation>
</comment>
<feature type="transmembrane region" description="Helical" evidence="6">
    <location>
        <begin position="560"/>
        <end position="584"/>
    </location>
</feature>
<dbReference type="Pfam" id="PF12849">
    <property type="entry name" value="PBP_like_2"/>
    <property type="match status" value="1"/>
</dbReference>
<keyword evidence="3 6" id="KW-0812">Transmembrane</keyword>
<dbReference type="AlphaFoldDB" id="A0A1Y2CFV6"/>
<dbReference type="InterPro" id="IPR017978">
    <property type="entry name" value="GPCR_3_C"/>
</dbReference>
<gene>
    <name evidence="8" type="ORF">BCR33DRAFT_765145</name>
</gene>
<feature type="transmembrane region" description="Helical" evidence="6">
    <location>
        <begin position="630"/>
        <end position="649"/>
    </location>
</feature>
<comment type="caution">
    <text evidence="8">The sequence shown here is derived from an EMBL/GenBank/DDBJ whole genome shotgun (WGS) entry which is preliminary data.</text>
</comment>
<dbReference type="Proteomes" id="UP000193642">
    <property type="component" value="Unassembled WGS sequence"/>
</dbReference>
<feature type="transmembrane region" description="Helical" evidence="6">
    <location>
        <begin position="507"/>
        <end position="540"/>
    </location>
</feature>
<dbReference type="EMBL" id="MCGO01000018">
    <property type="protein sequence ID" value="ORY45912.1"/>
    <property type="molecule type" value="Genomic_DNA"/>
</dbReference>
<reference evidence="8 9" key="1">
    <citation type="submission" date="2016-07" db="EMBL/GenBank/DDBJ databases">
        <title>Pervasive Adenine N6-methylation of Active Genes in Fungi.</title>
        <authorList>
            <consortium name="DOE Joint Genome Institute"/>
            <person name="Mondo S.J."/>
            <person name="Dannebaum R.O."/>
            <person name="Kuo R.C."/>
            <person name="Labutti K."/>
            <person name="Haridas S."/>
            <person name="Kuo A."/>
            <person name="Salamov A."/>
            <person name="Ahrendt S.R."/>
            <person name="Lipzen A."/>
            <person name="Sullivan W."/>
            <person name="Andreopoulos W.B."/>
            <person name="Clum A."/>
            <person name="Lindquist E."/>
            <person name="Daum C."/>
            <person name="Ramamoorthy G.K."/>
            <person name="Gryganskyi A."/>
            <person name="Culley D."/>
            <person name="Magnuson J.K."/>
            <person name="James T.Y."/>
            <person name="O'Malley M.A."/>
            <person name="Stajich J.E."/>
            <person name="Spatafora J.W."/>
            <person name="Visel A."/>
            <person name="Grigoriev I.V."/>
        </authorList>
    </citation>
    <scope>NUCLEOTIDE SEQUENCE [LARGE SCALE GENOMIC DNA]</scope>
    <source>
        <strain evidence="8 9">JEL800</strain>
    </source>
</reference>
<feature type="transmembrane region" description="Helical" evidence="6">
    <location>
        <begin position="468"/>
        <end position="487"/>
    </location>
</feature>
<dbReference type="GO" id="GO:0004930">
    <property type="term" value="F:G protein-coupled receptor activity"/>
    <property type="evidence" value="ECO:0007669"/>
    <property type="project" value="InterPro"/>
</dbReference>
<dbReference type="PANTHER" id="PTHR42996">
    <property type="entry name" value="PHOSPHATE-BINDING PROTEIN PSTS"/>
    <property type="match status" value="1"/>
</dbReference>
<dbReference type="InterPro" id="IPR024370">
    <property type="entry name" value="PBP_domain"/>
</dbReference>
<comment type="similarity">
    <text evidence="2">Belongs to the PstS family.</text>
</comment>
<keyword evidence="9" id="KW-1185">Reference proteome</keyword>
<evidence type="ECO:0000256" key="5">
    <source>
        <dbReference type="ARBA" id="ARBA00023136"/>
    </source>
</evidence>
<feature type="transmembrane region" description="Helical" evidence="6">
    <location>
        <begin position="596"/>
        <end position="618"/>
    </location>
</feature>
<keyword evidence="4 6" id="KW-1133">Transmembrane helix</keyword>
<organism evidence="8 9">
    <name type="scientific">Rhizoclosmatium globosum</name>
    <dbReference type="NCBI Taxonomy" id="329046"/>
    <lineage>
        <taxon>Eukaryota</taxon>
        <taxon>Fungi</taxon>
        <taxon>Fungi incertae sedis</taxon>
        <taxon>Chytridiomycota</taxon>
        <taxon>Chytridiomycota incertae sedis</taxon>
        <taxon>Chytridiomycetes</taxon>
        <taxon>Chytridiales</taxon>
        <taxon>Chytriomycetaceae</taxon>
        <taxon>Rhizoclosmatium</taxon>
    </lineage>
</organism>
<dbReference type="SUPFAM" id="SSF53850">
    <property type="entry name" value="Periplasmic binding protein-like II"/>
    <property type="match status" value="1"/>
</dbReference>